<keyword evidence="3" id="KW-1185">Reference proteome</keyword>
<feature type="region of interest" description="Disordered" evidence="1">
    <location>
        <begin position="182"/>
        <end position="206"/>
    </location>
</feature>
<name>A0A231V0X8_9HYPH</name>
<dbReference type="PROSITE" id="PS51257">
    <property type="entry name" value="PROKAR_LIPOPROTEIN"/>
    <property type="match status" value="1"/>
</dbReference>
<protein>
    <submittedName>
        <fullName evidence="2">Uncharacterized protein</fullName>
    </submittedName>
</protein>
<reference evidence="3" key="1">
    <citation type="journal article" date="2017" name="Int. J. Syst. Evol. Microbiol.">
        <title>Notoacmeibacter marinus gen. nov., sp. nov., isolated from the gut of a limpet and proposal of Notoacmeibacteraceae fam. nov. in the order Rhizobiales of the class Alphaproteobacteria.</title>
        <authorList>
            <person name="Huang Z."/>
            <person name="Guo F."/>
            <person name="Lai Q."/>
        </authorList>
    </citation>
    <scope>NUCLEOTIDE SEQUENCE [LARGE SCALE GENOMIC DNA]</scope>
    <source>
        <strain evidence="3">XMTR2A4</strain>
    </source>
</reference>
<organism evidence="2 3">
    <name type="scientific">Notoacmeibacter marinus</name>
    <dbReference type="NCBI Taxonomy" id="1876515"/>
    <lineage>
        <taxon>Bacteria</taxon>
        <taxon>Pseudomonadati</taxon>
        <taxon>Pseudomonadota</taxon>
        <taxon>Alphaproteobacteria</taxon>
        <taxon>Hyphomicrobiales</taxon>
        <taxon>Notoacmeibacteraceae</taxon>
        <taxon>Notoacmeibacter</taxon>
    </lineage>
</organism>
<evidence type="ECO:0000313" key="3">
    <source>
        <dbReference type="Proteomes" id="UP000215405"/>
    </source>
</evidence>
<comment type="caution">
    <text evidence="2">The sequence shown here is derived from an EMBL/GenBank/DDBJ whole genome shotgun (WGS) entry which is preliminary data.</text>
</comment>
<sequence>MKCAPFLFLPLFLAGCTTMPGDLAEPVRAQAFAETKLAICSGYGCTFKDGFAPGAADRSRLKAIMARGAASPKAERRAIRRAIALMERSAQQQSRFDIDVPLSLQRHANRRGQMDCFDESTNTRTYLRWLHKAGMMRHHRPSRTIAQRGYLLDGRYPHKTAVIQDDNGLAWAVDSWRGRNGQPPEIMPISRWENSSSSDFAYDPST</sequence>
<dbReference type="Proteomes" id="UP000215405">
    <property type="component" value="Unassembled WGS sequence"/>
</dbReference>
<proteinExistence type="predicted"/>
<gene>
    <name evidence="2" type="ORF">B7H23_02550</name>
</gene>
<accession>A0A231V0X8</accession>
<feature type="compositionally biased region" description="Polar residues" evidence="1">
    <location>
        <begin position="192"/>
        <end position="206"/>
    </location>
</feature>
<dbReference type="EMBL" id="NBYO01000001">
    <property type="protein sequence ID" value="OXT01848.1"/>
    <property type="molecule type" value="Genomic_DNA"/>
</dbReference>
<dbReference type="AlphaFoldDB" id="A0A231V0X8"/>
<evidence type="ECO:0000313" key="2">
    <source>
        <dbReference type="EMBL" id="OXT01848.1"/>
    </source>
</evidence>
<evidence type="ECO:0000256" key="1">
    <source>
        <dbReference type="SAM" id="MobiDB-lite"/>
    </source>
</evidence>